<dbReference type="GO" id="GO:0055085">
    <property type="term" value="P:transmembrane transport"/>
    <property type="evidence" value="ECO:0007669"/>
    <property type="project" value="InterPro"/>
</dbReference>
<feature type="transmembrane region" description="Helical" evidence="7">
    <location>
        <begin position="204"/>
        <end position="221"/>
    </location>
</feature>
<dbReference type="eggNOG" id="COG1108">
    <property type="taxonomic scope" value="Bacteria"/>
</dbReference>
<evidence type="ECO:0000256" key="5">
    <source>
        <dbReference type="ARBA" id="ARBA00023136"/>
    </source>
</evidence>
<dbReference type="AlphaFoldDB" id="L1QLA3"/>
<feature type="transmembrane region" description="Helical" evidence="7">
    <location>
        <begin position="259"/>
        <end position="275"/>
    </location>
</feature>
<evidence type="ECO:0000313" key="8">
    <source>
        <dbReference type="EMBL" id="EKY28758.1"/>
    </source>
</evidence>
<dbReference type="Gene3D" id="1.10.3470.10">
    <property type="entry name" value="ABC transporter involved in vitamin B12 uptake, BtuC"/>
    <property type="match status" value="1"/>
</dbReference>
<evidence type="ECO:0000256" key="7">
    <source>
        <dbReference type="SAM" id="Phobius"/>
    </source>
</evidence>
<dbReference type="Pfam" id="PF00950">
    <property type="entry name" value="ABC-3"/>
    <property type="match status" value="1"/>
</dbReference>
<feature type="transmembrane region" description="Helical" evidence="7">
    <location>
        <begin position="145"/>
        <end position="168"/>
    </location>
</feature>
<organism evidence="8 9">
    <name type="scientific">Clostridium celatum DSM 1785</name>
    <dbReference type="NCBI Taxonomy" id="545697"/>
    <lineage>
        <taxon>Bacteria</taxon>
        <taxon>Bacillati</taxon>
        <taxon>Bacillota</taxon>
        <taxon>Clostridia</taxon>
        <taxon>Eubacteriales</taxon>
        <taxon>Clostridiaceae</taxon>
        <taxon>Clostridium</taxon>
    </lineage>
</organism>
<evidence type="ECO:0000256" key="4">
    <source>
        <dbReference type="ARBA" id="ARBA00022989"/>
    </source>
</evidence>
<dbReference type="InterPro" id="IPR001626">
    <property type="entry name" value="ABC_TroCD"/>
</dbReference>
<dbReference type="PATRIC" id="fig|545697.3.peg.601"/>
<keyword evidence="3 6" id="KW-0812">Transmembrane</keyword>
<dbReference type="Proteomes" id="UP000010420">
    <property type="component" value="Unassembled WGS sequence"/>
</dbReference>
<feature type="transmembrane region" description="Helical" evidence="7">
    <location>
        <begin position="233"/>
        <end position="253"/>
    </location>
</feature>
<evidence type="ECO:0000256" key="2">
    <source>
        <dbReference type="ARBA" id="ARBA00008034"/>
    </source>
</evidence>
<dbReference type="PANTHER" id="PTHR30477">
    <property type="entry name" value="ABC-TRANSPORTER METAL-BINDING PROTEIN"/>
    <property type="match status" value="1"/>
</dbReference>
<dbReference type="RefSeq" id="WP_005210864.1">
    <property type="nucleotide sequence ID" value="NZ_KB291613.1"/>
</dbReference>
<comment type="similarity">
    <text evidence="2 6">Belongs to the ABC-3 integral membrane protein family.</text>
</comment>
<feature type="transmembrane region" description="Helical" evidence="7">
    <location>
        <begin position="105"/>
        <end position="125"/>
    </location>
</feature>
<comment type="subcellular location">
    <subcellularLocation>
        <location evidence="6">Cell membrane</location>
        <topology evidence="6">Multi-pass membrane protein</topology>
    </subcellularLocation>
    <subcellularLocation>
        <location evidence="1">Membrane</location>
        <topology evidence="1">Multi-pass membrane protein</topology>
    </subcellularLocation>
</comment>
<feature type="transmembrane region" description="Helical" evidence="7">
    <location>
        <begin position="180"/>
        <end position="198"/>
    </location>
</feature>
<keyword evidence="6" id="KW-0813">Transport</keyword>
<protein>
    <submittedName>
        <fullName evidence="8">ABC 3 transport family protein</fullName>
    </submittedName>
</protein>
<keyword evidence="5 7" id="KW-0472">Membrane</keyword>
<gene>
    <name evidence="8" type="ORF">HMPREF0216_00606</name>
</gene>
<dbReference type="GO" id="GO:0010043">
    <property type="term" value="P:response to zinc ion"/>
    <property type="evidence" value="ECO:0007669"/>
    <property type="project" value="TreeGrafter"/>
</dbReference>
<evidence type="ECO:0000256" key="1">
    <source>
        <dbReference type="ARBA" id="ARBA00004141"/>
    </source>
</evidence>
<feature type="transmembrane region" description="Helical" evidence="7">
    <location>
        <begin position="26"/>
        <end position="44"/>
    </location>
</feature>
<dbReference type="EMBL" id="AMEZ01000019">
    <property type="protein sequence ID" value="EKY28758.1"/>
    <property type="molecule type" value="Genomic_DNA"/>
</dbReference>
<dbReference type="OrthoDB" id="9778117at2"/>
<accession>L1QLA3</accession>
<dbReference type="STRING" id="545697.HMPREF0216_00606"/>
<evidence type="ECO:0000256" key="3">
    <source>
        <dbReference type="ARBA" id="ARBA00022692"/>
    </source>
</evidence>
<proteinExistence type="inferred from homology"/>
<keyword evidence="9" id="KW-1185">Reference proteome</keyword>
<evidence type="ECO:0000313" key="9">
    <source>
        <dbReference type="Proteomes" id="UP000010420"/>
    </source>
</evidence>
<reference evidence="8 9" key="1">
    <citation type="submission" date="2012-05" db="EMBL/GenBank/DDBJ databases">
        <authorList>
            <person name="Weinstock G."/>
            <person name="Sodergren E."/>
            <person name="Lobos E.A."/>
            <person name="Fulton L."/>
            <person name="Fulton R."/>
            <person name="Courtney L."/>
            <person name="Fronick C."/>
            <person name="O'Laughlin M."/>
            <person name="Godfrey J."/>
            <person name="Wilson R.M."/>
            <person name="Miner T."/>
            <person name="Farmer C."/>
            <person name="Delehaunty K."/>
            <person name="Cordes M."/>
            <person name="Minx P."/>
            <person name="Tomlinson C."/>
            <person name="Chen J."/>
            <person name="Wollam A."/>
            <person name="Pepin K.H."/>
            <person name="Bhonagiri V."/>
            <person name="Zhang X."/>
            <person name="Suruliraj S."/>
            <person name="Warren W."/>
            <person name="Mitreva M."/>
            <person name="Mardis E.R."/>
            <person name="Wilson R.K."/>
        </authorList>
    </citation>
    <scope>NUCLEOTIDE SEQUENCE [LARGE SCALE GENOMIC DNA]</scope>
    <source>
        <strain evidence="8 9">DSM 1785</strain>
    </source>
</reference>
<comment type="caution">
    <text evidence="8">The sequence shown here is derived from an EMBL/GenBank/DDBJ whole genome shotgun (WGS) entry which is preliminary data.</text>
</comment>
<name>L1QLA3_9CLOT</name>
<keyword evidence="4 7" id="KW-1133">Transmembrane helix</keyword>
<dbReference type="HOGENOM" id="CLU_028808_3_2_9"/>
<dbReference type="InterPro" id="IPR037294">
    <property type="entry name" value="ABC_BtuC-like"/>
</dbReference>
<dbReference type="PANTHER" id="PTHR30477:SF0">
    <property type="entry name" value="METAL TRANSPORT SYSTEM MEMBRANE PROTEIN TM_0125-RELATED"/>
    <property type="match status" value="1"/>
</dbReference>
<evidence type="ECO:0000256" key="6">
    <source>
        <dbReference type="RuleBase" id="RU003943"/>
    </source>
</evidence>
<dbReference type="GO" id="GO:0043190">
    <property type="term" value="C:ATP-binding cassette (ABC) transporter complex"/>
    <property type="evidence" value="ECO:0007669"/>
    <property type="project" value="InterPro"/>
</dbReference>
<sequence>MFDIIYNFIDLILPFQWLSHNFMKNALLAILIVTPLFGILSTMVVSNKMSFFADSLGHGAFTGIALGILLGGIDPMWGATLFSICFAIAITIIKNKGTSSTDTIIGVFSSSAIALGLVLMSFSSSLSKFSSYLVGDLLSISKGEIVLLLFVFIIVIVLWTLIFNKLLITSLNTSLANSRGINTLLIEIIFTCTLAVIVTLTVRWVGLLIINSLLVLPAAAARNISKNVRQYHLFSVLIAVFSGITGLIVSYYLNTVTGATIVLISSLIFFITLILRRKFV</sequence>
<dbReference type="SUPFAM" id="SSF81345">
    <property type="entry name" value="ABC transporter involved in vitamin B12 uptake, BtuC"/>
    <property type="match status" value="1"/>
</dbReference>